<reference evidence="2 3" key="1">
    <citation type="submission" date="2019-02" db="EMBL/GenBank/DDBJ databases">
        <title>Genomic Encyclopedia of Type Strains, Phase IV (KMG-IV): sequencing the most valuable type-strain genomes for metagenomic binning, comparative biology and taxonomic classification.</title>
        <authorList>
            <person name="Goeker M."/>
        </authorList>
    </citation>
    <scope>NUCLEOTIDE SEQUENCE [LARGE SCALE GENOMIC DNA]</scope>
    <source>
        <strain evidence="2 3">DSM 29486</strain>
    </source>
</reference>
<keyword evidence="3" id="KW-1185">Reference proteome</keyword>
<sequence length="234" mass="27758">MDKNYIQQKILEVYRHCGIQTFPVDCFEILEHYRIRLFSYQELRETNPILYREILRFTEDACRYGNSVYYNEAGCSGRVRFSLMHELGHILLGHDRETPEFEAEANYFASHLLAPRMAVHYARCQTAASVARLFLITREASGYVLEDCRQWECHVHFRMNSVDRAFYLHFYNEQHGGFVFSHEKCRCCNADIYNQPRVSLCFGCWERLAPLENCSREDPLCPETRIMGYFRSHC</sequence>
<dbReference type="InterPro" id="IPR010359">
    <property type="entry name" value="IrrE_HExxH"/>
</dbReference>
<dbReference type="Proteomes" id="UP000292927">
    <property type="component" value="Unassembled WGS sequence"/>
</dbReference>
<dbReference type="Gene3D" id="1.10.10.2910">
    <property type="match status" value="1"/>
</dbReference>
<dbReference type="EMBL" id="SGXF01000001">
    <property type="protein sequence ID" value="RZT02848.1"/>
    <property type="molecule type" value="Genomic_DNA"/>
</dbReference>
<name>A0A4Q7PRW6_9FIRM</name>
<evidence type="ECO:0000259" key="1">
    <source>
        <dbReference type="Pfam" id="PF06114"/>
    </source>
</evidence>
<dbReference type="AlphaFoldDB" id="A0A4Q7PRW6"/>
<evidence type="ECO:0000313" key="3">
    <source>
        <dbReference type="Proteomes" id="UP000292927"/>
    </source>
</evidence>
<evidence type="ECO:0000313" key="2">
    <source>
        <dbReference type="EMBL" id="RZT02848.1"/>
    </source>
</evidence>
<comment type="caution">
    <text evidence="2">The sequence shown here is derived from an EMBL/GenBank/DDBJ whole genome shotgun (WGS) entry which is preliminary data.</text>
</comment>
<organism evidence="2 3">
    <name type="scientific">Cuneatibacter caecimuris</name>
    <dbReference type="NCBI Taxonomy" id="1796618"/>
    <lineage>
        <taxon>Bacteria</taxon>
        <taxon>Bacillati</taxon>
        <taxon>Bacillota</taxon>
        <taxon>Clostridia</taxon>
        <taxon>Lachnospirales</taxon>
        <taxon>Lachnospiraceae</taxon>
        <taxon>Cuneatibacter</taxon>
    </lineage>
</organism>
<feature type="domain" description="IrrE N-terminal-like" evidence="1">
    <location>
        <begin position="60"/>
        <end position="122"/>
    </location>
</feature>
<dbReference type="RefSeq" id="WP_130433570.1">
    <property type="nucleotide sequence ID" value="NZ_SGXF01000001.1"/>
</dbReference>
<accession>A0A4Q7PRW6</accession>
<protein>
    <submittedName>
        <fullName evidence="2">Uncharacterized protein DUF955</fullName>
    </submittedName>
</protein>
<proteinExistence type="predicted"/>
<dbReference type="Pfam" id="PF06114">
    <property type="entry name" value="Peptidase_M78"/>
    <property type="match status" value="1"/>
</dbReference>
<gene>
    <name evidence="2" type="ORF">EV209_0977</name>
</gene>
<dbReference type="OrthoDB" id="9816277at2"/>